<feature type="non-terminal residue" evidence="3">
    <location>
        <position position="115"/>
    </location>
</feature>
<sequence>MVGGGIIVGITVFIIHIAVIPSFHRKQVTGREGMIGAQGRVVEPLTPVGAITFKGEYWRAESIDGNIGVDENVEISLKHFKPPGNSPFTGTILDGTQKNTWVLSGSRAVSAHNIE</sequence>
<organism evidence="3">
    <name type="scientific">marine sediment metagenome</name>
    <dbReference type="NCBI Taxonomy" id="412755"/>
    <lineage>
        <taxon>unclassified sequences</taxon>
        <taxon>metagenomes</taxon>
        <taxon>ecological metagenomes</taxon>
    </lineage>
</organism>
<dbReference type="SUPFAM" id="SSF141322">
    <property type="entry name" value="NfeD domain-like"/>
    <property type="match status" value="1"/>
</dbReference>
<protein>
    <recommendedName>
        <fullName evidence="2">NfeD-like C-terminal domain-containing protein</fullName>
    </recommendedName>
</protein>
<name>X1H9K0_9ZZZZ</name>
<evidence type="ECO:0000259" key="2">
    <source>
        <dbReference type="Pfam" id="PF01957"/>
    </source>
</evidence>
<dbReference type="AlphaFoldDB" id="X1H9K0"/>
<feature type="transmembrane region" description="Helical" evidence="1">
    <location>
        <begin position="6"/>
        <end position="24"/>
    </location>
</feature>
<reference evidence="3" key="1">
    <citation type="journal article" date="2014" name="Front. Microbiol.">
        <title>High frequency of phylogenetically diverse reductive dehalogenase-homologous genes in deep subseafloor sedimentary metagenomes.</title>
        <authorList>
            <person name="Kawai M."/>
            <person name="Futagami T."/>
            <person name="Toyoda A."/>
            <person name="Takaki Y."/>
            <person name="Nishi S."/>
            <person name="Hori S."/>
            <person name="Arai W."/>
            <person name="Tsubouchi T."/>
            <person name="Morono Y."/>
            <person name="Uchiyama I."/>
            <person name="Ito T."/>
            <person name="Fujiyama A."/>
            <person name="Inagaki F."/>
            <person name="Takami H."/>
        </authorList>
    </citation>
    <scope>NUCLEOTIDE SEQUENCE</scope>
    <source>
        <strain evidence="3">Expedition CK06-06</strain>
    </source>
</reference>
<dbReference type="InterPro" id="IPR002810">
    <property type="entry name" value="NfeD-like_C"/>
</dbReference>
<comment type="caution">
    <text evidence="3">The sequence shown here is derived from an EMBL/GenBank/DDBJ whole genome shotgun (WGS) entry which is preliminary data.</text>
</comment>
<keyword evidence="1" id="KW-0472">Membrane</keyword>
<feature type="domain" description="NfeD-like C-terminal" evidence="2">
    <location>
        <begin position="32"/>
        <end position="75"/>
    </location>
</feature>
<keyword evidence="1" id="KW-0812">Transmembrane</keyword>
<accession>X1H9K0</accession>
<dbReference type="Pfam" id="PF01957">
    <property type="entry name" value="NfeD"/>
    <property type="match status" value="1"/>
</dbReference>
<evidence type="ECO:0000313" key="3">
    <source>
        <dbReference type="EMBL" id="GAH50509.1"/>
    </source>
</evidence>
<keyword evidence="1" id="KW-1133">Transmembrane helix</keyword>
<dbReference type="Gene3D" id="2.40.50.140">
    <property type="entry name" value="Nucleic acid-binding proteins"/>
    <property type="match status" value="1"/>
</dbReference>
<gene>
    <name evidence="3" type="ORF">S03H2_33766</name>
</gene>
<dbReference type="EMBL" id="BARU01020573">
    <property type="protein sequence ID" value="GAH50509.1"/>
    <property type="molecule type" value="Genomic_DNA"/>
</dbReference>
<proteinExistence type="predicted"/>
<evidence type="ECO:0000256" key="1">
    <source>
        <dbReference type="SAM" id="Phobius"/>
    </source>
</evidence>
<dbReference type="InterPro" id="IPR012340">
    <property type="entry name" value="NA-bd_OB-fold"/>
</dbReference>